<protein>
    <submittedName>
        <fullName evidence="3">Alpha/beta fold hydrolase</fullName>
    </submittedName>
</protein>
<dbReference type="Pfam" id="PF20680">
    <property type="entry name" value="DUF6817"/>
    <property type="match status" value="1"/>
</dbReference>
<keyword evidence="3" id="KW-0378">Hydrolase</keyword>
<evidence type="ECO:0000259" key="2">
    <source>
        <dbReference type="Pfam" id="PF20680"/>
    </source>
</evidence>
<organism evidence="3 4">
    <name type="scientific">Nonomuraea mangrovi</name>
    <dbReference type="NCBI Taxonomy" id="2316207"/>
    <lineage>
        <taxon>Bacteria</taxon>
        <taxon>Bacillati</taxon>
        <taxon>Actinomycetota</taxon>
        <taxon>Actinomycetes</taxon>
        <taxon>Streptosporangiales</taxon>
        <taxon>Streptosporangiaceae</taxon>
        <taxon>Nonomuraea</taxon>
    </lineage>
</organism>
<dbReference type="InterPro" id="IPR000073">
    <property type="entry name" value="AB_hydrolase_1"/>
</dbReference>
<comment type="caution">
    <text evidence="3">The sequence shown here is derived from an EMBL/GenBank/DDBJ whole genome shotgun (WGS) entry which is preliminary data.</text>
</comment>
<feature type="domain" description="AB hydrolase-1" evidence="1">
    <location>
        <begin position="14"/>
        <end position="205"/>
    </location>
</feature>
<dbReference type="PANTHER" id="PTHR43194:SF2">
    <property type="entry name" value="PEROXISOMAL MEMBRANE PROTEIN LPX1"/>
    <property type="match status" value="1"/>
</dbReference>
<dbReference type="GO" id="GO:0016787">
    <property type="term" value="F:hydrolase activity"/>
    <property type="evidence" value="ECO:0007669"/>
    <property type="project" value="UniProtKB-KW"/>
</dbReference>
<dbReference type="PANTHER" id="PTHR43194">
    <property type="entry name" value="HYDROLASE ALPHA/BETA FOLD FAMILY"/>
    <property type="match status" value="1"/>
</dbReference>
<dbReference type="EMBL" id="JBHUFV010000007">
    <property type="protein sequence ID" value="MFD1930956.1"/>
    <property type="molecule type" value="Genomic_DNA"/>
</dbReference>
<accession>A0ABW4SQP8</accession>
<dbReference type="InterPro" id="IPR049202">
    <property type="entry name" value="DUF6817"/>
</dbReference>
<dbReference type="SUPFAM" id="SSF53474">
    <property type="entry name" value="alpha/beta-Hydrolases"/>
    <property type="match status" value="1"/>
</dbReference>
<dbReference type="Gene3D" id="3.40.50.1820">
    <property type="entry name" value="alpha/beta hydrolase"/>
    <property type="match status" value="1"/>
</dbReference>
<keyword evidence="4" id="KW-1185">Reference proteome</keyword>
<feature type="domain" description="DUF6817" evidence="2">
    <location>
        <begin position="229"/>
        <end position="311"/>
    </location>
</feature>
<dbReference type="Pfam" id="PF12697">
    <property type="entry name" value="Abhydrolase_6"/>
    <property type="match status" value="1"/>
</dbReference>
<dbReference type="InterPro" id="IPR029058">
    <property type="entry name" value="AB_hydrolase_fold"/>
</dbReference>
<evidence type="ECO:0000313" key="3">
    <source>
        <dbReference type="EMBL" id="MFD1930956.1"/>
    </source>
</evidence>
<dbReference type="InterPro" id="IPR050228">
    <property type="entry name" value="Carboxylesterase_BioH"/>
</dbReference>
<reference evidence="4" key="1">
    <citation type="journal article" date="2019" name="Int. J. Syst. Evol. Microbiol.">
        <title>The Global Catalogue of Microorganisms (GCM) 10K type strain sequencing project: providing services to taxonomists for standard genome sequencing and annotation.</title>
        <authorList>
            <consortium name="The Broad Institute Genomics Platform"/>
            <consortium name="The Broad Institute Genome Sequencing Center for Infectious Disease"/>
            <person name="Wu L."/>
            <person name="Ma J."/>
        </authorList>
    </citation>
    <scope>NUCLEOTIDE SEQUENCE [LARGE SCALE GENOMIC DNA]</scope>
    <source>
        <strain evidence="4">ICMP 6774ER</strain>
    </source>
</reference>
<proteinExistence type="predicted"/>
<gene>
    <name evidence="3" type="ORF">ACFSKW_05635</name>
</gene>
<sequence length="394" mass="41939">MTLRGTATGIGPTVILLHAGAERRGVWTPVAAALALSGLRTVAFDLRGHGDSSGRATTLRAIEQDVTAMICREPAPVVVVGASLGGLAAIAALADPRAARHVAGLVLVDVVPDPDPDRVRAWLDARGLRHIHAELVEDILERGPELLATAAKIELPILLVRGGPRSPLIDAEVERFRAANPAVTVSQVPAAGHLVARDAPDELARIVADRASTWLATGTTARRAFALQRSLGADRLDHPGGTLLAHLHRVHALTVAWSAAPRTQLAAICHATYGTDGFPHALMATTERRRLERVIGSDAESLVYLYGACNRSHTYRDLGRQPLPVRDRFTGDITPIHEADLVDFAVLTIANELDVARFARLPRTALNEIRRLVAALAAYAPVEAARALDDGALA</sequence>
<name>A0ABW4SQP8_9ACTN</name>
<evidence type="ECO:0000259" key="1">
    <source>
        <dbReference type="Pfam" id="PF12697"/>
    </source>
</evidence>
<dbReference type="Proteomes" id="UP001597368">
    <property type="component" value="Unassembled WGS sequence"/>
</dbReference>
<evidence type="ECO:0000313" key="4">
    <source>
        <dbReference type="Proteomes" id="UP001597368"/>
    </source>
</evidence>